<protein>
    <recommendedName>
        <fullName evidence="5">Rieske domain-containing protein</fullName>
    </recommendedName>
</protein>
<dbReference type="InterPro" id="IPR017941">
    <property type="entry name" value="Rieske_2Fe-2S"/>
</dbReference>
<evidence type="ECO:0000256" key="3">
    <source>
        <dbReference type="ARBA" id="ARBA00023004"/>
    </source>
</evidence>
<evidence type="ECO:0000256" key="2">
    <source>
        <dbReference type="ARBA" id="ARBA00022723"/>
    </source>
</evidence>
<gene>
    <name evidence="6" type="ORF">MNB_SUP05-13-636</name>
</gene>
<sequence>MAGNNEQERIGYMTSAGWDKLLEQVNTHIEELEKISDPELKEQIFDLLAGIDAIHRESLGRLVSLFKEGVLEQVINDPPIHTLMELYDLLPALEEHQEQQYDESGFPVIPLDSVTGAKGTAPVKPKIAHWVPVPGKQPTLEPNSTNLVNVDGHDILICRVDDEYFAVASRCAQDGSSLEKANLNKYTLTCHNHQGCHYDVRQGTRIAARGESIDCYPIEADEKRIMIGIDMDFVPNLPVF</sequence>
<keyword evidence="1" id="KW-0001">2Fe-2S</keyword>
<dbReference type="GO" id="GO:0046872">
    <property type="term" value="F:metal ion binding"/>
    <property type="evidence" value="ECO:0007669"/>
    <property type="project" value="UniProtKB-KW"/>
</dbReference>
<dbReference type="InterPro" id="IPR036922">
    <property type="entry name" value="Rieske_2Fe-2S_sf"/>
</dbReference>
<name>A0A1W1DGU2_9ZZZZ</name>
<evidence type="ECO:0000259" key="5">
    <source>
        <dbReference type="PROSITE" id="PS51296"/>
    </source>
</evidence>
<keyword evidence="4" id="KW-0411">Iron-sulfur</keyword>
<reference evidence="6" key="1">
    <citation type="submission" date="2016-10" db="EMBL/GenBank/DDBJ databases">
        <authorList>
            <person name="de Groot N.N."/>
        </authorList>
    </citation>
    <scope>NUCLEOTIDE SEQUENCE</scope>
</reference>
<dbReference type="Pfam" id="PF00355">
    <property type="entry name" value="Rieske"/>
    <property type="match status" value="1"/>
</dbReference>
<evidence type="ECO:0000256" key="4">
    <source>
        <dbReference type="ARBA" id="ARBA00023014"/>
    </source>
</evidence>
<dbReference type="GO" id="GO:0051537">
    <property type="term" value="F:2 iron, 2 sulfur cluster binding"/>
    <property type="evidence" value="ECO:0007669"/>
    <property type="project" value="UniProtKB-KW"/>
</dbReference>
<accession>A0A1W1DGU2</accession>
<dbReference type="Gene3D" id="2.102.10.10">
    <property type="entry name" value="Rieske [2Fe-2S] iron-sulphur domain"/>
    <property type="match status" value="1"/>
</dbReference>
<evidence type="ECO:0000313" key="6">
    <source>
        <dbReference type="EMBL" id="SFV80501.1"/>
    </source>
</evidence>
<keyword evidence="3" id="KW-0408">Iron</keyword>
<feature type="domain" description="Rieske" evidence="5">
    <location>
        <begin position="132"/>
        <end position="227"/>
    </location>
</feature>
<dbReference type="SUPFAM" id="SSF50022">
    <property type="entry name" value="ISP domain"/>
    <property type="match status" value="1"/>
</dbReference>
<dbReference type="EMBL" id="FPHU01000084">
    <property type="protein sequence ID" value="SFV80501.1"/>
    <property type="molecule type" value="Genomic_DNA"/>
</dbReference>
<keyword evidence="2" id="KW-0479">Metal-binding</keyword>
<proteinExistence type="predicted"/>
<dbReference type="PROSITE" id="PS51296">
    <property type="entry name" value="RIESKE"/>
    <property type="match status" value="1"/>
</dbReference>
<organism evidence="6">
    <name type="scientific">hydrothermal vent metagenome</name>
    <dbReference type="NCBI Taxonomy" id="652676"/>
    <lineage>
        <taxon>unclassified sequences</taxon>
        <taxon>metagenomes</taxon>
        <taxon>ecological metagenomes</taxon>
    </lineage>
</organism>
<dbReference type="AlphaFoldDB" id="A0A1W1DGU2"/>
<evidence type="ECO:0000256" key="1">
    <source>
        <dbReference type="ARBA" id="ARBA00022714"/>
    </source>
</evidence>